<feature type="domain" description="CUB" evidence="4">
    <location>
        <begin position="867"/>
        <end position="973"/>
    </location>
</feature>
<keyword evidence="1" id="KW-0677">Repeat</keyword>
<dbReference type="InterPro" id="IPR023415">
    <property type="entry name" value="LDLR_class-A_CS"/>
</dbReference>
<accession>A0ABY6L991</accession>
<feature type="disulfide bond" evidence="3">
    <location>
        <begin position="1215"/>
        <end position="1230"/>
    </location>
</feature>
<dbReference type="SMART" id="SM00042">
    <property type="entry name" value="CUB"/>
    <property type="match status" value="2"/>
</dbReference>
<gene>
    <name evidence="5" type="ORF">LAZ67_13003317</name>
</gene>
<dbReference type="PROSITE" id="PS01209">
    <property type="entry name" value="LDLRA_1"/>
    <property type="match status" value="2"/>
</dbReference>
<keyword evidence="6" id="KW-1185">Reference proteome</keyword>
<dbReference type="Pfam" id="PF00431">
    <property type="entry name" value="CUB"/>
    <property type="match status" value="2"/>
</dbReference>
<dbReference type="SUPFAM" id="SSF49854">
    <property type="entry name" value="Spermadhesin, CUB domain"/>
    <property type="match status" value="4"/>
</dbReference>
<feature type="domain" description="CUB" evidence="4">
    <location>
        <begin position="196"/>
        <end position="329"/>
    </location>
</feature>
<dbReference type="CDD" id="cd00041">
    <property type="entry name" value="CUB"/>
    <property type="match status" value="2"/>
</dbReference>
<dbReference type="InterPro" id="IPR000859">
    <property type="entry name" value="CUB_dom"/>
</dbReference>
<dbReference type="CDD" id="cd00112">
    <property type="entry name" value="LDLa"/>
    <property type="match status" value="2"/>
</dbReference>
<dbReference type="Gene3D" id="2.60.120.290">
    <property type="entry name" value="Spermadhesin, CUB domain"/>
    <property type="match status" value="4"/>
</dbReference>
<name>A0ABY6L991_9ARAC</name>
<evidence type="ECO:0000313" key="5">
    <source>
        <dbReference type="EMBL" id="UYV76310.1"/>
    </source>
</evidence>
<dbReference type="PANTHER" id="PTHR24251">
    <property type="entry name" value="OVOCHYMASE-RELATED"/>
    <property type="match status" value="1"/>
</dbReference>
<keyword evidence="2 3" id="KW-1015">Disulfide bond</keyword>
<dbReference type="Pfam" id="PF00057">
    <property type="entry name" value="Ldl_recept_a"/>
    <property type="match status" value="2"/>
</dbReference>
<dbReference type="Gene3D" id="4.10.400.10">
    <property type="entry name" value="Low-density Lipoprotein Receptor"/>
    <property type="match status" value="2"/>
</dbReference>
<dbReference type="PROSITE" id="PS01180">
    <property type="entry name" value="CUB"/>
    <property type="match status" value="2"/>
</dbReference>
<evidence type="ECO:0000256" key="3">
    <source>
        <dbReference type="PROSITE-ProRule" id="PRU00124"/>
    </source>
</evidence>
<sequence length="1239" mass="138919">MKHASSIEKFPGLYWTLLSEEKRIQTEELLSSPTGAKFAAIFTLLAAAAAVPDGDLCRWMNGRKYYLDVGESGVVTVANVSSRPHVPQRCSVELISCPECHITVTFLSLSIATCSSDSSCRCDYVWIREPAYTSSGREFCGFIPGSYQSRTKLVSVDFLYSYPHQNPFALQFTAERKYTQHVTDRCCNAGNVYTITGNAEVNSTGVVQSPHFPAGYPSDYSSEYILHNTRPHGVVQLIFTDFQLSPWSYLEVLSFTNTLLDNLTYFIDNICKFLRLEKLYESNGSRIDIYNGNTFRPPLITSSGPSLVLKFRANDENASPGFKAKYTFLPGRSSTGSGGSLQASTDCGGNVDDLGGAITMMNMAAGGLYDCVWLLYPRAGSSASVAVRLAQFEEMGECWVVFLNNPRCYAEEVLIDARLGKHQMARTSSSWPRPKTQPCPESSLEIRQGLTSESFLLDHVTSAHPPPHRSKEFVVPASQGFYVRLVGRFSNRSHLALTYAVFSYDECYKSDDFRCSNKRCIKVELRCDGFNHCGDGSDETGCLVRWYNYYNRKDAEKIRMAPVIPVRRYNYYNRKNTEKIRMVPVIPVRQCNYYNRKDTEKISMVPVIPVRRYNYYNRKDTEKISTTPVIPVRRYNYYNRKDTEKIRMTPVIPVRQCNYYNRNDTKKIRMAPVIPVRRYNYYNRKDTEKISTTPHFYVGVRGPSICVTAIKILPLTAYGRAKFAAIFTLLAAAAAVPDGDLCRWMNGRKYYLDVGESGVVTVANVSSRPHVPQRCSVELISCPECHITVTFLSLSIATCSSDSSCRCDYVWIREPAYTSSGREFCGFIPGSYQSRTKLVSVDFLYSYPHQNPFALQFTAERNVYTITGNAEVNSTGVVQSPHFPAGYPSDYSSEYILHNTRPHGVVQLIFTDFQLSPWSYLELYESNGSRIDIYNGNTFRPPLITSSGPSLVLKFRANDENASPGFKAKYTFLPEDRYGHDLERSPPFRNYMSRHPALCGAGRSSTGSGGFLQASTDCGGNVDDLGGAITMMNMAAGGLYDCVWLLYPRAGSSASVAVRLAQFEEMDKVFLNNPPFHAEEVLIDARLGKHQMARTSSSWPRPKTQPCPESSLEIRQGLTSESFLLDHVTSAHPPPHRSKEFVVPASQGFYVRLVGRFSNRSHLALTYAVFSYDGTYTVAESCLVLTDRMAACAECYKSDDFRCSNKRCIKVELRCDGFNHCGDGSDETGCLGESLLTST</sequence>
<dbReference type="SUPFAM" id="SSF57424">
    <property type="entry name" value="LDL receptor-like module"/>
    <property type="match status" value="2"/>
</dbReference>
<feature type="disulfide bond" evidence="3">
    <location>
        <begin position="515"/>
        <end position="533"/>
    </location>
</feature>
<reference evidence="5 6" key="1">
    <citation type="submission" date="2022-01" db="EMBL/GenBank/DDBJ databases">
        <title>A chromosomal length assembly of Cordylochernes scorpioides.</title>
        <authorList>
            <person name="Zeh D."/>
            <person name="Zeh J."/>
        </authorList>
    </citation>
    <scope>NUCLEOTIDE SEQUENCE [LARGE SCALE GENOMIC DNA]</scope>
    <source>
        <strain evidence="5">IN4F17</strain>
        <tissue evidence="5">Whole Body</tissue>
    </source>
</reference>
<evidence type="ECO:0000256" key="2">
    <source>
        <dbReference type="ARBA" id="ARBA00023157"/>
    </source>
</evidence>
<evidence type="ECO:0000256" key="1">
    <source>
        <dbReference type="ARBA" id="ARBA00022737"/>
    </source>
</evidence>
<comment type="caution">
    <text evidence="3">Lacks conserved residue(s) required for the propagation of feature annotation.</text>
</comment>
<organism evidence="5 6">
    <name type="scientific">Cordylochernes scorpioides</name>
    <dbReference type="NCBI Taxonomy" id="51811"/>
    <lineage>
        <taxon>Eukaryota</taxon>
        <taxon>Metazoa</taxon>
        <taxon>Ecdysozoa</taxon>
        <taxon>Arthropoda</taxon>
        <taxon>Chelicerata</taxon>
        <taxon>Arachnida</taxon>
        <taxon>Pseudoscorpiones</taxon>
        <taxon>Cheliferoidea</taxon>
        <taxon>Chernetidae</taxon>
        <taxon>Cordylochernes</taxon>
    </lineage>
</organism>
<feature type="disulfide bond" evidence="3">
    <location>
        <begin position="527"/>
        <end position="542"/>
    </location>
</feature>
<dbReference type="Proteomes" id="UP001235939">
    <property type="component" value="Chromosome 13"/>
</dbReference>
<feature type="disulfide bond" evidence="3">
    <location>
        <begin position="1203"/>
        <end position="1221"/>
    </location>
</feature>
<dbReference type="PRINTS" id="PR00261">
    <property type="entry name" value="LDLRECEPTOR"/>
</dbReference>
<dbReference type="InterPro" id="IPR035914">
    <property type="entry name" value="Sperma_CUB_dom_sf"/>
</dbReference>
<evidence type="ECO:0000313" key="6">
    <source>
        <dbReference type="Proteomes" id="UP001235939"/>
    </source>
</evidence>
<protein>
    <recommendedName>
        <fullName evidence="4">CUB domain-containing protein</fullName>
    </recommendedName>
</protein>
<dbReference type="EMBL" id="CP092875">
    <property type="protein sequence ID" value="UYV76310.1"/>
    <property type="molecule type" value="Genomic_DNA"/>
</dbReference>
<dbReference type="InterPro" id="IPR036055">
    <property type="entry name" value="LDL_receptor-like_sf"/>
</dbReference>
<proteinExistence type="predicted"/>
<dbReference type="PROSITE" id="PS50068">
    <property type="entry name" value="LDLRA_2"/>
    <property type="match status" value="2"/>
</dbReference>
<dbReference type="InterPro" id="IPR002172">
    <property type="entry name" value="LDrepeatLR_classA_rpt"/>
</dbReference>
<evidence type="ECO:0000259" key="4">
    <source>
        <dbReference type="PROSITE" id="PS01180"/>
    </source>
</evidence>
<dbReference type="SMART" id="SM00192">
    <property type="entry name" value="LDLa"/>
    <property type="match status" value="2"/>
</dbReference>